<dbReference type="Gene3D" id="6.10.20.100">
    <property type="match status" value="1"/>
</dbReference>
<evidence type="ECO:0000256" key="3">
    <source>
        <dbReference type="ARBA" id="ARBA00023004"/>
    </source>
</evidence>
<evidence type="ECO:0000256" key="1">
    <source>
        <dbReference type="ARBA" id="ARBA00007888"/>
    </source>
</evidence>
<keyword evidence="2" id="KW-0479">Metal-binding</keyword>
<accession>A0ABQ5NBB9</accession>
<gene>
    <name evidence="4" type="ORF">bsdE14_37890</name>
</gene>
<dbReference type="InterPro" id="IPR002780">
    <property type="entry name" value="Hyd_form_HypD"/>
</dbReference>
<evidence type="ECO:0000256" key="2">
    <source>
        <dbReference type="ARBA" id="ARBA00022723"/>
    </source>
</evidence>
<dbReference type="Pfam" id="PF01924">
    <property type="entry name" value="HypD"/>
    <property type="match status" value="1"/>
</dbReference>
<dbReference type="Gene3D" id="3.40.50.11740">
    <property type="entry name" value="HypD, alpha/beta domain 2"/>
    <property type="match status" value="2"/>
</dbReference>
<protein>
    <submittedName>
        <fullName evidence="4">Hydrogenase formation protein HypD</fullName>
    </submittedName>
</protein>
<dbReference type="Proteomes" id="UP001208567">
    <property type="component" value="Unassembled WGS sequence"/>
</dbReference>
<comment type="similarity">
    <text evidence="1">Belongs to the HypD family.</text>
</comment>
<reference evidence="4 5" key="1">
    <citation type="journal article" date="2024" name="Int. J. Syst. Evol. Microbiol.">
        <title>Clostridium omnivorum sp. nov., isolated from anoxic soil under the treatment of reductive soil disinfestation.</title>
        <authorList>
            <person name="Ueki A."/>
            <person name="Tonouchi A."/>
            <person name="Kaku N."/>
            <person name="Honma S."/>
            <person name="Ueki K."/>
        </authorList>
    </citation>
    <scope>NUCLEOTIDE SEQUENCE [LARGE SCALE GENOMIC DNA]</scope>
    <source>
        <strain evidence="4 5">E14</strain>
    </source>
</reference>
<keyword evidence="3" id="KW-0408">Iron</keyword>
<proteinExistence type="inferred from homology"/>
<comment type="caution">
    <text evidence="4">The sequence shown here is derived from an EMBL/GenBank/DDBJ whole genome shotgun (WGS) entry which is preliminary data.</text>
</comment>
<dbReference type="InterPro" id="IPR042243">
    <property type="entry name" value="HypD_1"/>
</dbReference>
<dbReference type="PIRSF" id="PIRSF005622">
    <property type="entry name" value="Hydrgn_mat_hypD"/>
    <property type="match status" value="1"/>
</dbReference>
<evidence type="ECO:0000313" key="4">
    <source>
        <dbReference type="EMBL" id="GLC32379.1"/>
    </source>
</evidence>
<evidence type="ECO:0000313" key="5">
    <source>
        <dbReference type="Proteomes" id="UP001208567"/>
    </source>
</evidence>
<organism evidence="4 5">
    <name type="scientific">Clostridium omnivorum</name>
    <dbReference type="NCBI Taxonomy" id="1604902"/>
    <lineage>
        <taxon>Bacteria</taxon>
        <taxon>Bacillati</taxon>
        <taxon>Bacillota</taxon>
        <taxon>Clostridia</taxon>
        <taxon>Eubacteriales</taxon>
        <taxon>Clostridiaceae</taxon>
        <taxon>Clostridium</taxon>
    </lineage>
</organism>
<keyword evidence="5" id="KW-1185">Reference proteome</keyword>
<sequence>MESAVLNEVLKKIEEINKFQNNISIMEICGTHTMAISKYGIRDLLNKNINLVSGPGCPVCVTPSNYLDYVYDLSLEKDVIIATYGDMIRVPGSSPARTLEKARALGAAVKMVYSSIDAVELAAENRNKKVVFLGIGFETTTPATVVAIKEAERQKLDNFYVLSLHKLVEPVMKVLLEDKELNIQGFLLPGHVSVILGEEGFKFLNNYECSGIIAGFEMKEIVDALYEIVKSIESNEYTVKNCYKSVVRKQGNAVAKDMFKEVFEVRDDYWRGLGLIKESSLKLNETYKKYDIEKIYPLKYKEEKSSGCRCGDVLKGLIKPCECGNFGKVCVPENPLGPCMVSSEGSCSAYYKYDRNNIKL</sequence>
<dbReference type="PANTHER" id="PTHR30149:SF0">
    <property type="entry name" value="HYDROGENASE MATURATION FACTOR HYPD"/>
    <property type="match status" value="1"/>
</dbReference>
<dbReference type="NCBIfam" id="TIGR00075">
    <property type="entry name" value="hypD"/>
    <property type="match status" value="1"/>
</dbReference>
<dbReference type="InterPro" id="IPR042244">
    <property type="entry name" value="HypD_2_sf"/>
</dbReference>
<dbReference type="EMBL" id="BRXR01000001">
    <property type="protein sequence ID" value="GLC32379.1"/>
    <property type="molecule type" value="Genomic_DNA"/>
</dbReference>
<dbReference type="PANTHER" id="PTHR30149">
    <property type="entry name" value="HYDROGENASE PROTEIN ASSEMBLY PROTEIN HYPD"/>
    <property type="match status" value="1"/>
</dbReference>
<dbReference type="RefSeq" id="WP_264851681.1">
    <property type="nucleotide sequence ID" value="NZ_BRXR01000001.1"/>
</dbReference>
<name>A0ABQ5NBB9_9CLOT</name>